<sequence length="176" mass="18457">MLELKTRTRRHTPRRALPTIALAVALGLLIGMAVMRIVIDQPIQITAATTPPSPVPGPGQWITDPEAHSAHNEILVAPPAGDAQPGQVLPGPPPPPSEFGDGTFTVWTDISPGTYRSTPAPSGGSPCTWQRLSGFTGAADEVIASGVAAGDVQTVVISPTDQMFHSQACTLWQRVN</sequence>
<evidence type="ECO:0000313" key="2">
    <source>
        <dbReference type="EMBL" id="MCV7229080.1"/>
    </source>
</evidence>
<name>A0ABT3CHV7_9MYCO</name>
<dbReference type="EMBL" id="JACKTY010000039">
    <property type="protein sequence ID" value="MCV7229080.1"/>
    <property type="molecule type" value="Genomic_DNA"/>
</dbReference>
<dbReference type="Proteomes" id="UP001526201">
    <property type="component" value="Unassembled WGS sequence"/>
</dbReference>
<reference evidence="2 3" key="1">
    <citation type="journal article" date="2022" name="BMC Genomics">
        <title>Comparative genome analysis of mycobacteria focusing on tRNA and non-coding RNA.</title>
        <authorList>
            <person name="Behra P.R.K."/>
            <person name="Pettersson B.M.F."/>
            <person name="Ramesh M."/>
            <person name="Das S."/>
            <person name="Dasgupta S."/>
            <person name="Kirsebom L.A."/>
        </authorList>
    </citation>
    <scope>NUCLEOTIDE SEQUENCE [LARGE SCALE GENOMIC DNA]</scope>
    <source>
        <strain evidence="2 3">DSM 44078</strain>
    </source>
</reference>
<keyword evidence="1" id="KW-0812">Transmembrane</keyword>
<keyword evidence="1" id="KW-0472">Membrane</keyword>
<proteinExistence type="predicted"/>
<comment type="caution">
    <text evidence="2">The sequence shown here is derived from an EMBL/GenBank/DDBJ whole genome shotgun (WGS) entry which is preliminary data.</text>
</comment>
<organism evidence="2 3">
    <name type="scientific">Mycolicibacterium komossense</name>
    <dbReference type="NCBI Taxonomy" id="1779"/>
    <lineage>
        <taxon>Bacteria</taxon>
        <taxon>Bacillati</taxon>
        <taxon>Actinomycetota</taxon>
        <taxon>Actinomycetes</taxon>
        <taxon>Mycobacteriales</taxon>
        <taxon>Mycobacteriaceae</taxon>
        <taxon>Mycolicibacterium</taxon>
    </lineage>
</organism>
<gene>
    <name evidence="2" type="ORF">H7J73_23985</name>
</gene>
<accession>A0ABT3CHV7</accession>
<dbReference type="RefSeq" id="WP_264070276.1">
    <property type="nucleotide sequence ID" value="NZ_JACKTY010000039.1"/>
</dbReference>
<protein>
    <submittedName>
        <fullName evidence="2">Uncharacterized protein</fullName>
    </submittedName>
</protein>
<evidence type="ECO:0000256" key="1">
    <source>
        <dbReference type="SAM" id="Phobius"/>
    </source>
</evidence>
<feature type="transmembrane region" description="Helical" evidence="1">
    <location>
        <begin position="20"/>
        <end position="39"/>
    </location>
</feature>
<evidence type="ECO:0000313" key="3">
    <source>
        <dbReference type="Proteomes" id="UP001526201"/>
    </source>
</evidence>
<keyword evidence="1" id="KW-1133">Transmembrane helix</keyword>
<keyword evidence="3" id="KW-1185">Reference proteome</keyword>